<dbReference type="InterPro" id="IPR006680">
    <property type="entry name" value="Amidohydro-rel"/>
</dbReference>
<protein>
    <submittedName>
        <fullName evidence="7">N-acetylglucosamine-6-phosphate deacetylase</fullName>
        <ecNumber evidence="7">3.5.1.25</ecNumber>
    </submittedName>
</protein>
<dbReference type="Proteomes" id="UP001579974">
    <property type="component" value="Unassembled WGS sequence"/>
</dbReference>
<evidence type="ECO:0000256" key="1">
    <source>
        <dbReference type="ARBA" id="ARBA00010716"/>
    </source>
</evidence>
<name>A0ABV5AHW4_9BACL</name>
<dbReference type="Gene3D" id="2.30.40.10">
    <property type="entry name" value="Urease, subunit C, domain 1"/>
    <property type="match status" value="1"/>
</dbReference>
<dbReference type="EMBL" id="JBDXSU010000010">
    <property type="protein sequence ID" value="MFB5191267.1"/>
    <property type="molecule type" value="Genomic_DNA"/>
</dbReference>
<evidence type="ECO:0000256" key="2">
    <source>
        <dbReference type="ARBA" id="ARBA00022723"/>
    </source>
</evidence>
<evidence type="ECO:0000256" key="5">
    <source>
        <dbReference type="PIRNR" id="PIRNR038994"/>
    </source>
</evidence>
<dbReference type="CDD" id="cd00854">
    <property type="entry name" value="NagA"/>
    <property type="match status" value="1"/>
</dbReference>
<dbReference type="RefSeq" id="WP_275473883.1">
    <property type="nucleotide sequence ID" value="NZ_CP162940.1"/>
</dbReference>
<dbReference type="Gene3D" id="3.20.20.140">
    <property type="entry name" value="Metal-dependent hydrolases"/>
    <property type="match status" value="1"/>
</dbReference>
<dbReference type="EC" id="3.5.1.25" evidence="7"/>
<dbReference type="InterPro" id="IPR011059">
    <property type="entry name" value="Metal-dep_hydrolase_composite"/>
</dbReference>
<dbReference type="NCBIfam" id="TIGR00221">
    <property type="entry name" value="nagA"/>
    <property type="match status" value="1"/>
</dbReference>
<gene>
    <name evidence="7" type="primary">nagA</name>
    <name evidence="7" type="ORF">KKP3000_000038</name>
</gene>
<keyword evidence="3 5" id="KW-0378">Hydrolase</keyword>
<organism evidence="7 8">
    <name type="scientific">Alicyclobacillus fastidiosus</name>
    <dbReference type="NCBI Taxonomy" id="392011"/>
    <lineage>
        <taxon>Bacteria</taxon>
        <taxon>Bacillati</taxon>
        <taxon>Bacillota</taxon>
        <taxon>Bacilli</taxon>
        <taxon>Bacillales</taxon>
        <taxon>Alicyclobacillaceae</taxon>
        <taxon>Alicyclobacillus</taxon>
    </lineage>
</organism>
<proteinExistence type="inferred from homology"/>
<dbReference type="SUPFAM" id="SSF51338">
    <property type="entry name" value="Composite domain of metallo-dependent hydrolases"/>
    <property type="match status" value="1"/>
</dbReference>
<evidence type="ECO:0000256" key="3">
    <source>
        <dbReference type="ARBA" id="ARBA00022801"/>
    </source>
</evidence>
<comment type="similarity">
    <text evidence="1 5">Belongs to the metallo-dependent hydrolases superfamily. NagA family.</text>
</comment>
<dbReference type="InterPro" id="IPR032466">
    <property type="entry name" value="Metal_Hydrolase"/>
</dbReference>
<keyword evidence="4 5" id="KW-0119">Carbohydrate metabolism</keyword>
<keyword evidence="2" id="KW-0479">Metal-binding</keyword>
<dbReference type="PANTHER" id="PTHR11113">
    <property type="entry name" value="N-ACETYLGLUCOSAMINE-6-PHOSPHATE DEACETYLASE"/>
    <property type="match status" value="1"/>
</dbReference>
<evidence type="ECO:0000259" key="6">
    <source>
        <dbReference type="Pfam" id="PF01979"/>
    </source>
</evidence>
<evidence type="ECO:0000313" key="8">
    <source>
        <dbReference type="Proteomes" id="UP001579974"/>
    </source>
</evidence>
<dbReference type="InterPro" id="IPR003764">
    <property type="entry name" value="GlcNAc_6-P_deAcase"/>
</dbReference>
<dbReference type="PANTHER" id="PTHR11113:SF14">
    <property type="entry name" value="N-ACETYLGLUCOSAMINE-6-PHOSPHATE DEACETYLASE"/>
    <property type="match status" value="1"/>
</dbReference>
<keyword evidence="8" id="KW-1185">Reference proteome</keyword>
<reference evidence="7 8" key="1">
    <citation type="journal article" date="2024" name="Int. J. Mol. Sci.">
        <title>Exploration of Alicyclobacillus spp. Genome in Search of Antibiotic Resistance.</title>
        <authorList>
            <person name="Bucka-Kolendo J."/>
            <person name="Kiousi D.E."/>
            <person name="Dekowska A."/>
            <person name="Mikolajczuk-Szczyrba A."/>
            <person name="Karadedos D.M."/>
            <person name="Michael P."/>
            <person name="Galanis A."/>
            <person name="Sokolowska B."/>
        </authorList>
    </citation>
    <scope>NUCLEOTIDE SEQUENCE [LARGE SCALE GENOMIC DNA]</scope>
    <source>
        <strain evidence="7 8">KKP 3000</strain>
    </source>
</reference>
<dbReference type="Pfam" id="PF01979">
    <property type="entry name" value="Amidohydro_1"/>
    <property type="match status" value="1"/>
</dbReference>
<accession>A0ABV5AHW4</accession>
<sequence length="394" mass="41690">MADTGSAFVIYNARLVLEGAVVESGWLSVEDGVIRDLGEGKLPESLQHGSHLAIDADGQWIFPGFIDIHVHGGDGYEVMDGTVKAIDAIGRFHATRGTTGWLPTTLTAPIDALERALSASHEASARQAVGAQILGVHLEGPFISPDRCGAQNPEYVIPPSIALLERLTGVAQGLVKKVTIAPERDGALEAIRWMSSRGIISSIGHTDGTLAQTLAGVAAGARHATHLFNAMRGLHHREGGTVGAALLSDDVICELIADGHHVDVDVMKLVFDVKGRDKMVLITDAMAAAGKPDGEYKLGELDVIVEDGVAMLKDGHNLAGSTLTMDAAVRNMVRLVGVNPWEAAHMAALVPARELGLQDRKGSIAVGKDADLVMMDESLQVAATWVAGRQVFRR</sequence>
<evidence type="ECO:0000256" key="4">
    <source>
        <dbReference type="ARBA" id="ARBA00023277"/>
    </source>
</evidence>
<dbReference type="GO" id="GO:0008448">
    <property type="term" value="F:N-acetylglucosamine-6-phosphate deacetylase activity"/>
    <property type="evidence" value="ECO:0007669"/>
    <property type="project" value="UniProtKB-EC"/>
</dbReference>
<evidence type="ECO:0000313" key="7">
    <source>
        <dbReference type="EMBL" id="MFB5191267.1"/>
    </source>
</evidence>
<comment type="caution">
    <text evidence="7">The sequence shown here is derived from an EMBL/GenBank/DDBJ whole genome shotgun (WGS) entry which is preliminary data.</text>
</comment>
<dbReference type="PIRSF" id="PIRSF038994">
    <property type="entry name" value="NagA"/>
    <property type="match status" value="1"/>
</dbReference>
<feature type="domain" description="Amidohydrolase-related" evidence="6">
    <location>
        <begin position="61"/>
        <end position="391"/>
    </location>
</feature>
<dbReference type="SUPFAM" id="SSF51556">
    <property type="entry name" value="Metallo-dependent hydrolases"/>
    <property type="match status" value="1"/>
</dbReference>